<dbReference type="AlphaFoldDB" id="A0A2W5R5K0"/>
<organism evidence="11 12">
    <name type="scientific">Ancylobacter novellus</name>
    <name type="common">Thiobacillus novellus</name>
    <dbReference type="NCBI Taxonomy" id="921"/>
    <lineage>
        <taxon>Bacteria</taxon>
        <taxon>Pseudomonadati</taxon>
        <taxon>Pseudomonadota</taxon>
        <taxon>Alphaproteobacteria</taxon>
        <taxon>Hyphomicrobiales</taxon>
        <taxon>Xanthobacteraceae</taxon>
        <taxon>Ancylobacter</taxon>
    </lineage>
</organism>
<protein>
    <submittedName>
        <fullName evidence="11">Amino acid ABC transporter permease</fullName>
    </submittedName>
</protein>
<dbReference type="GO" id="GO:0043190">
    <property type="term" value="C:ATP-binding cassette (ABC) transporter complex"/>
    <property type="evidence" value="ECO:0007669"/>
    <property type="project" value="InterPro"/>
</dbReference>
<accession>A0A2W5R5K0</accession>
<keyword evidence="8 9" id="KW-0472">Membrane</keyword>
<evidence type="ECO:0000313" key="12">
    <source>
        <dbReference type="Proteomes" id="UP000248887"/>
    </source>
</evidence>
<feature type="transmembrane region" description="Helical" evidence="9">
    <location>
        <begin position="189"/>
        <end position="210"/>
    </location>
</feature>
<name>A0A2W5R5K0_ANCNO</name>
<comment type="subcellular location">
    <subcellularLocation>
        <location evidence="1">Cell inner membrane</location>
        <topology evidence="1">Multi-pass membrane protein</topology>
    </subcellularLocation>
    <subcellularLocation>
        <location evidence="9">Cell membrane</location>
        <topology evidence="9">Multi-pass membrane protein</topology>
    </subcellularLocation>
</comment>
<dbReference type="SUPFAM" id="SSF161098">
    <property type="entry name" value="MetI-like"/>
    <property type="match status" value="1"/>
</dbReference>
<dbReference type="PANTHER" id="PTHR30614">
    <property type="entry name" value="MEMBRANE COMPONENT OF AMINO ACID ABC TRANSPORTER"/>
    <property type="match status" value="1"/>
</dbReference>
<keyword evidence="4" id="KW-1003">Cell membrane</keyword>
<evidence type="ECO:0000256" key="7">
    <source>
        <dbReference type="ARBA" id="ARBA00022989"/>
    </source>
</evidence>
<evidence type="ECO:0000256" key="5">
    <source>
        <dbReference type="ARBA" id="ARBA00022692"/>
    </source>
</evidence>
<dbReference type="GO" id="GO:0022857">
    <property type="term" value="F:transmembrane transporter activity"/>
    <property type="evidence" value="ECO:0007669"/>
    <property type="project" value="InterPro"/>
</dbReference>
<dbReference type="InterPro" id="IPR000515">
    <property type="entry name" value="MetI-like"/>
</dbReference>
<feature type="transmembrane region" description="Helical" evidence="9">
    <location>
        <begin position="55"/>
        <end position="76"/>
    </location>
</feature>
<reference evidence="11 12" key="1">
    <citation type="submission" date="2017-08" db="EMBL/GenBank/DDBJ databases">
        <title>Infants hospitalized years apart are colonized by the same room-sourced microbial strains.</title>
        <authorList>
            <person name="Brooks B."/>
            <person name="Olm M.R."/>
            <person name="Firek B.A."/>
            <person name="Baker R."/>
            <person name="Thomas B.C."/>
            <person name="Morowitz M.J."/>
            <person name="Banfield J.F."/>
        </authorList>
    </citation>
    <scope>NUCLEOTIDE SEQUENCE [LARGE SCALE GENOMIC DNA]</scope>
    <source>
        <strain evidence="11">S2_005_001_R2_27</strain>
    </source>
</reference>
<dbReference type="EMBL" id="QFQD01000011">
    <property type="protein sequence ID" value="PZQ84272.1"/>
    <property type="molecule type" value="Genomic_DNA"/>
</dbReference>
<dbReference type="GO" id="GO:0006865">
    <property type="term" value="P:amino acid transport"/>
    <property type="evidence" value="ECO:0007669"/>
    <property type="project" value="UniProtKB-KW"/>
</dbReference>
<dbReference type="CDD" id="cd06261">
    <property type="entry name" value="TM_PBP2"/>
    <property type="match status" value="1"/>
</dbReference>
<dbReference type="NCBIfam" id="TIGR01726">
    <property type="entry name" value="HEQRo_perm_3TM"/>
    <property type="match status" value="1"/>
</dbReference>
<evidence type="ECO:0000256" key="8">
    <source>
        <dbReference type="ARBA" id="ARBA00023136"/>
    </source>
</evidence>
<evidence type="ECO:0000256" key="4">
    <source>
        <dbReference type="ARBA" id="ARBA00022475"/>
    </source>
</evidence>
<feature type="transmembrane region" description="Helical" evidence="9">
    <location>
        <begin position="20"/>
        <end position="43"/>
    </location>
</feature>
<dbReference type="InterPro" id="IPR010065">
    <property type="entry name" value="AA_ABC_transptr_permease_3TM"/>
</dbReference>
<dbReference type="InterPro" id="IPR043429">
    <property type="entry name" value="ArtM/GltK/GlnP/TcyL/YhdX-like"/>
</dbReference>
<evidence type="ECO:0000256" key="3">
    <source>
        <dbReference type="ARBA" id="ARBA00022448"/>
    </source>
</evidence>
<dbReference type="Proteomes" id="UP000248887">
    <property type="component" value="Unassembled WGS sequence"/>
</dbReference>
<dbReference type="PANTHER" id="PTHR30614:SF0">
    <property type="entry name" value="L-CYSTINE TRANSPORT SYSTEM PERMEASE PROTEIN TCYL"/>
    <property type="match status" value="1"/>
</dbReference>
<dbReference type="Pfam" id="PF00528">
    <property type="entry name" value="BPD_transp_1"/>
    <property type="match status" value="1"/>
</dbReference>
<evidence type="ECO:0000313" key="11">
    <source>
        <dbReference type="EMBL" id="PZQ84272.1"/>
    </source>
</evidence>
<dbReference type="InterPro" id="IPR035906">
    <property type="entry name" value="MetI-like_sf"/>
</dbReference>
<evidence type="ECO:0000256" key="1">
    <source>
        <dbReference type="ARBA" id="ARBA00004429"/>
    </source>
</evidence>
<feature type="transmembrane region" description="Helical" evidence="9">
    <location>
        <begin position="88"/>
        <end position="111"/>
    </location>
</feature>
<proteinExistence type="inferred from homology"/>
<dbReference type="Gene3D" id="1.10.3720.10">
    <property type="entry name" value="MetI-like"/>
    <property type="match status" value="1"/>
</dbReference>
<keyword evidence="3 9" id="KW-0813">Transport</keyword>
<evidence type="ECO:0000256" key="6">
    <source>
        <dbReference type="ARBA" id="ARBA00022970"/>
    </source>
</evidence>
<evidence type="ECO:0000259" key="10">
    <source>
        <dbReference type="PROSITE" id="PS50928"/>
    </source>
</evidence>
<gene>
    <name evidence="11" type="ORF">DI549_05135</name>
</gene>
<keyword evidence="7 9" id="KW-1133">Transmembrane helix</keyword>
<sequence>MTFNLAILTDNWRELLDGMGLTILIWMGGTALGLVIGLFVAVVQLLTNRWVAAPLNFYVAVMRGTPFLIQLFVIYYGGPFFGLDLTPMVAGVAGLALYGGAYFSEIFRAGFLSVPPGQIEAARIMGISRLAIVRHVQLPQMLVIILPALANMTVLLSKETAVLSVITVNELTSVVQSIGSTTFAFAETLLFLALVYWAFLEIVTAAARRLEKRVGRFMLRGQS</sequence>
<feature type="domain" description="ABC transmembrane type-1" evidence="10">
    <location>
        <begin position="19"/>
        <end position="202"/>
    </location>
</feature>
<evidence type="ECO:0000256" key="2">
    <source>
        <dbReference type="ARBA" id="ARBA00010072"/>
    </source>
</evidence>
<dbReference type="PROSITE" id="PS50928">
    <property type="entry name" value="ABC_TM1"/>
    <property type="match status" value="1"/>
</dbReference>
<comment type="similarity">
    <text evidence="2">Belongs to the binding-protein-dependent transport system permease family. HisMQ subfamily.</text>
</comment>
<comment type="caution">
    <text evidence="11">The sequence shown here is derived from an EMBL/GenBank/DDBJ whole genome shotgun (WGS) entry which is preliminary data.</text>
</comment>
<keyword evidence="6" id="KW-0029">Amino-acid transport</keyword>
<keyword evidence="5 9" id="KW-0812">Transmembrane</keyword>
<evidence type="ECO:0000256" key="9">
    <source>
        <dbReference type="RuleBase" id="RU363032"/>
    </source>
</evidence>